<dbReference type="InterPro" id="IPR016040">
    <property type="entry name" value="NAD(P)-bd_dom"/>
</dbReference>
<dbReference type="Gene3D" id="3.90.25.10">
    <property type="entry name" value="UDP-galactose 4-epimerase, domain 1"/>
    <property type="match status" value="1"/>
</dbReference>
<accession>A0A1H0AB22</accession>
<dbReference type="InterPro" id="IPR052718">
    <property type="entry name" value="NmrA-type_oxidoreductase"/>
</dbReference>
<evidence type="ECO:0000313" key="3">
    <source>
        <dbReference type="Proteomes" id="UP000199004"/>
    </source>
</evidence>
<name>A0A1H0AB22_9ACTN</name>
<proteinExistence type="predicted"/>
<reference evidence="2 3" key="1">
    <citation type="submission" date="2016-10" db="EMBL/GenBank/DDBJ databases">
        <authorList>
            <person name="de Groot N.N."/>
        </authorList>
    </citation>
    <scope>NUCLEOTIDE SEQUENCE [LARGE SCALE GENOMIC DNA]</scope>
    <source>
        <strain evidence="2 3">CGMCC 1.11147</strain>
    </source>
</reference>
<evidence type="ECO:0000313" key="2">
    <source>
        <dbReference type="EMBL" id="SDN30484.1"/>
    </source>
</evidence>
<dbReference type="CDD" id="cd05269">
    <property type="entry name" value="TMR_SDR_a"/>
    <property type="match status" value="1"/>
</dbReference>
<dbReference type="Gene3D" id="3.40.50.720">
    <property type="entry name" value="NAD(P)-binding Rossmann-like Domain"/>
    <property type="match status" value="1"/>
</dbReference>
<gene>
    <name evidence="2" type="ORF">SAMN05192576_1980</name>
</gene>
<dbReference type="STRING" id="1005944.SAMN05192576_1980"/>
<dbReference type="PANTHER" id="PTHR47129">
    <property type="entry name" value="QUINONE OXIDOREDUCTASE 2"/>
    <property type="match status" value="1"/>
</dbReference>
<dbReference type="InterPro" id="IPR036291">
    <property type="entry name" value="NAD(P)-bd_dom_sf"/>
</dbReference>
<dbReference type="PANTHER" id="PTHR47129:SF1">
    <property type="entry name" value="NMRA-LIKE DOMAIN-CONTAINING PROTEIN"/>
    <property type="match status" value="1"/>
</dbReference>
<organism evidence="2 3">
    <name type="scientific">Nocardioides szechwanensis</name>
    <dbReference type="NCBI Taxonomy" id="1005944"/>
    <lineage>
        <taxon>Bacteria</taxon>
        <taxon>Bacillati</taxon>
        <taxon>Actinomycetota</taxon>
        <taxon>Actinomycetes</taxon>
        <taxon>Propionibacteriales</taxon>
        <taxon>Nocardioidaceae</taxon>
        <taxon>Nocardioides</taxon>
    </lineage>
</organism>
<feature type="domain" description="NAD(P)-binding" evidence="1">
    <location>
        <begin position="8"/>
        <end position="186"/>
    </location>
</feature>
<evidence type="ECO:0000259" key="1">
    <source>
        <dbReference type="Pfam" id="PF13460"/>
    </source>
</evidence>
<sequence>MTILVTAASGHLGRLVLDSLLDRGVAPATLRAAARRPETLSEYAERGVDVVALDYADADSARAALAGVEKVLLISGSEVGQRIAQHGNVIEAAAAAGVQQLVYTSAPQATTSELVLAPEHKATEEHIAASGLPATILRNNWYTENYAQDLEVAREHGVLVTSAGGGRVPSASRADFADVAAVVLTTEGHIGQVYELAGDVAWDFPTLAATLAEVLGREVVLEQLTPEERVAQLTQIGLDAGTAGFVAALEGNIRDGVLDHTDGTLSRLLGRPTTPLVDTLRTLTA</sequence>
<dbReference type="OrthoDB" id="5510591at2"/>
<dbReference type="AlphaFoldDB" id="A0A1H0AB22"/>
<dbReference type="Pfam" id="PF13460">
    <property type="entry name" value="NAD_binding_10"/>
    <property type="match status" value="1"/>
</dbReference>
<dbReference type="SUPFAM" id="SSF51735">
    <property type="entry name" value="NAD(P)-binding Rossmann-fold domains"/>
    <property type="match status" value="1"/>
</dbReference>
<dbReference type="RefSeq" id="WP_091024187.1">
    <property type="nucleotide sequence ID" value="NZ_BKAE01000011.1"/>
</dbReference>
<protein>
    <submittedName>
        <fullName evidence="2">NAD(P)H dehydrogenase (Quinone)</fullName>
    </submittedName>
</protein>
<dbReference type="Proteomes" id="UP000199004">
    <property type="component" value="Unassembled WGS sequence"/>
</dbReference>
<dbReference type="EMBL" id="FNIC01000002">
    <property type="protein sequence ID" value="SDN30484.1"/>
    <property type="molecule type" value="Genomic_DNA"/>
</dbReference>
<keyword evidence="3" id="KW-1185">Reference proteome</keyword>